<keyword evidence="4" id="KW-1185">Reference proteome</keyword>
<evidence type="ECO:0000313" key="4">
    <source>
        <dbReference type="Proteomes" id="UP000694405"/>
    </source>
</evidence>
<name>A0A8C6NBZ9_MELUD</name>
<feature type="region of interest" description="Disordered" evidence="2">
    <location>
        <begin position="1"/>
        <end position="50"/>
    </location>
</feature>
<accession>A0A8C6NBZ9</accession>
<reference evidence="3" key="3">
    <citation type="submission" date="2025-09" db="UniProtKB">
        <authorList>
            <consortium name="Ensembl"/>
        </authorList>
    </citation>
    <scope>IDENTIFICATION</scope>
</reference>
<reference evidence="3" key="2">
    <citation type="submission" date="2025-08" db="UniProtKB">
        <authorList>
            <consortium name="Ensembl"/>
        </authorList>
    </citation>
    <scope>IDENTIFICATION</scope>
</reference>
<accession>A0A8V5G3S4</accession>
<keyword evidence="1" id="KW-0175">Coiled coil</keyword>
<dbReference type="GO" id="GO:0007051">
    <property type="term" value="P:spindle organization"/>
    <property type="evidence" value="ECO:0007669"/>
    <property type="project" value="InterPro"/>
</dbReference>
<protein>
    <submittedName>
        <fullName evidence="3">Uncharacterized protein</fullName>
    </submittedName>
</protein>
<dbReference type="Ensembl" id="ENSMUNT00000013967.2">
    <property type="protein sequence ID" value="ENSMUNP00000012059.2"/>
    <property type="gene ID" value="ENSMUNG00000009504.2"/>
</dbReference>
<dbReference type="PANTHER" id="PTHR31940:SF2">
    <property type="entry name" value="SMALL KINETOCHORE-ASSOCIATED PROTEIN"/>
    <property type="match status" value="1"/>
</dbReference>
<evidence type="ECO:0000256" key="2">
    <source>
        <dbReference type="SAM" id="MobiDB-lite"/>
    </source>
</evidence>
<dbReference type="Proteomes" id="UP000694405">
    <property type="component" value="Chromosome 4"/>
</dbReference>
<sequence>MEPPQTQAALSHRDGTGGEGSTAQSVPGRPQSLPEGTVQGSGRPWPVPLRADVKGNSFTVPKTSAIPMEPSLRGLVTSAAPPPPATLRLRTLPAVAAVGAGWVLCACAAPQPLPTGSFKRRTEVVMEPEPSRIPVCRARHRAAPHQETQIAVPSKKQRVNERTDLEFNKCPDFNFSSNIPADEVFKATGQGLPKSAKKGEPPLKPATVRPLNRYKLEAELKTKNQVLETVKQQLQSKLTEAERIIKGLKDEKEGLVQEAEKFKKLQETCMVILESRNIDPVTGSTILEEEGKTRECQRQTVQFTEELIQQLRLFNQMAAKQNEELQLLTAQWKAVEQERQCSLEQRLSFQELMKECSLALDELELRLAILDRP</sequence>
<feature type="coiled-coil region" evidence="1">
    <location>
        <begin position="217"/>
        <end position="265"/>
    </location>
</feature>
<dbReference type="GO" id="GO:0000776">
    <property type="term" value="C:kinetochore"/>
    <property type="evidence" value="ECO:0007669"/>
    <property type="project" value="InterPro"/>
</dbReference>
<evidence type="ECO:0000256" key="1">
    <source>
        <dbReference type="SAM" id="Coils"/>
    </source>
</evidence>
<dbReference type="GO" id="GO:0034451">
    <property type="term" value="C:centriolar satellite"/>
    <property type="evidence" value="ECO:0007669"/>
    <property type="project" value="TreeGrafter"/>
</dbReference>
<dbReference type="GO" id="GO:0072686">
    <property type="term" value="C:mitotic spindle"/>
    <property type="evidence" value="ECO:0007669"/>
    <property type="project" value="TreeGrafter"/>
</dbReference>
<dbReference type="AlphaFoldDB" id="A0A8C6NBZ9"/>
<evidence type="ECO:0000313" key="3">
    <source>
        <dbReference type="Ensembl" id="ENSMUNP00000012059.2"/>
    </source>
</evidence>
<gene>
    <name evidence="3" type="primary">LOC101876657</name>
</gene>
<dbReference type="GO" id="GO:0000070">
    <property type="term" value="P:mitotic sister chromatid segregation"/>
    <property type="evidence" value="ECO:0007669"/>
    <property type="project" value="TreeGrafter"/>
</dbReference>
<dbReference type="GO" id="GO:0051988">
    <property type="term" value="P:regulation of attachment of spindle microtubules to kinetochore"/>
    <property type="evidence" value="ECO:0007669"/>
    <property type="project" value="InterPro"/>
</dbReference>
<organism evidence="3 4">
    <name type="scientific">Melopsittacus undulatus</name>
    <name type="common">Budgerigar</name>
    <name type="synonym">Psittacus undulatus</name>
    <dbReference type="NCBI Taxonomy" id="13146"/>
    <lineage>
        <taxon>Eukaryota</taxon>
        <taxon>Metazoa</taxon>
        <taxon>Chordata</taxon>
        <taxon>Craniata</taxon>
        <taxon>Vertebrata</taxon>
        <taxon>Euteleostomi</taxon>
        <taxon>Archelosauria</taxon>
        <taxon>Archosauria</taxon>
        <taxon>Dinosauria</taxon>
        <taxon>Saurischia</taxon>
        <taxon>Theropoda</taxon>
        <taxon>Coelurosauria</taxon>
        <taxon>Aves</taxon>
        <taxon>Neognathae</taxon>
        <taxon>Neoaves</taxon>
        <taxon>Telluraves</taxon>
        <taxon>Australaves</taxon>
        <taxon>Psittaciformes</taxon>
        <taxon>Psittaculidae</taxon>
        <taxon>Melopsittacus</taxon>
    </lineage>
</organism>
<proteinExistence type="predicted"/>
<dbReference type="GO" id="GO:0035371">
    <property type="term" value="C:microtubule plus-end"/>
    <property type="evidence" value="ECO:0007669"/>
    <property type="project" value="TreeGrafter"/>
</dbReference>
<dbReference type="InterPro" id="IPR033373">
    <property type="entry name" value="SKAP"/>
</dbReference>
<dbReference type="PANTHER" id="PTHR31940">
    <property type="entry name" value="SMALL KINETOCHORE-ASSOCIATED PROTEIN"/>
    <property type="match status" value="1"/>
</dbReference>
<reference evidence="3" key="1">
    <citation type="submission" date="2020-03" db="EMBL/GenBank/DDBJ databases">
        <title>Melopsittacus undulatus (budgerigar) genome, bMelUnd1, maternal haplotype with Z.</title>
        <authorList>
            <person name="Gedman G."/>
            <person name="Mountcastle J."/>
            <person name="Haase B."/>
            <person name="Formenti G."/>
            <person name="Wright T."/>
            <person name="Apodaca J."/>
            <person name="Pelan S."/>
            <person name="Chow W."/>
            <person name="Rhie A."/>
            <person name="Howe K."/>
            <person name="Fedrigo O."/>
            <person name="Jarvis E.D."/>
        </authorList>
    </citation>
    <scope>NUCLEOTIDE SEQUENCE [LARGE SCALE GENOMIC DNA]</scope>
</reference>